<gene>
    <name evidence="1" type="ORF">FWK35_00003315</name>
</gene>
<protein>
    <submittedName>
        <fullName evidence="1">Integrase catalytic domain-containing protein</fullName>
    </submittedName>
</protein>
<keyword evidence="2" id="KW-1185">Reference proteome</keyword>
<name>A0A6G0YU13_APHCR</name>
<organism evidence="1 2">
    <name type="scientific">Aphis craccivora</name>
    <name type="common">Cowpea aphid</name>
    <dbReference type="NCBI Taxonomy" id="307492"/>
    <lineage>
        <taxon>Eukaryota</taxon>
        <taxon>Metazoa</taxon>
        <taxon>Ecdysozoa</taxon>
        <taxon>Arthropoda</taxon>
        <taxon>Hexapoda</taxon>
        <taxon>Insecta</taxon>
        <taxon>Pterygota</taxon>
        <taxon>Neoptera</taxon>
        <taxon>Paraneoptera</taxon>
        <taxon>Hemiptera</taxon>
        <taxon>Sternorrhyncha</taxon>
        <taxon>Aphidomorpha</taxon>
        <taxon>Aphidoidea</taxon>
        <taxon>Aphididae</taxon>
        <taxon>Aphidini</taxon>
        <taxon>Aphis</taxon>
        <taxon>Aphis</taxon>
    </lineage>
</organism>
<evidence type="ECO:0000313" key="1">
    <source>
        <dbReference type="EMBL" id="KAF0761227.1"/>
    </source>
</evidence>
<proteinExistence type="predicted"/>
<comment type="caution">
    <text evidence="1">The sequence shown here is derived from an EMBL/GenBank/DDBJ whole genome shotgun (WGS) entry which is preliminary data.</text>
</comment>
<reference evidence="1 2" key="1">
    <citation type="submission" date="2019-08" db="EMBL/GenBank/DDBJ databases">
        <title>Whole genome of Aphis craccivora.</title>
        <authorList>
            <person name="Voronova N.V."/>
            <person name="Shulinski R.S."/>
            <person name="Bandarenka Y.V."/>
            <person name="Zhorov D.G."/>
            <person name="Warner D."/>
        </authorList>
    </citation>
    <scope>NUCLEOTIDE SEQUENCE [LARGE SCALE GENOMIC DNA]</scope>
    <source>
        <strain evidence="1">180601</strain>
        <tissue evidence="1">Whole Body</tissue>
    </source>
</reference>
<dbReference type="EMBL" id="VUJU01002460">
    <property type="protein sequence ID" value="KAF0761227.1"/>
    <property type="molecule type" value="Genomic_DNA"/>
</dbReference>
<evidence type="ECO:0000313" key="2">
    <source>
        <dbReference type="Proteomes" id="UP000478052"/>
    </source>
</evidence>
<sequence length="139" mass="16281">MGRLTNLNMDKHPMSLTSSHPLIKLFIENYHVRLCHPRAYTFQTHKYIIHSKTTIFSPCVESGKCQSYYYQTTERSITCIKVNIYNMFVRVYSYQSITPRTQVRFNHLNLSASVHPFLIRRRSFHKINSDCGTNFIGAA</sequence>
<dbReference type="AlphaFoldDB" id="A0A6G0YU13"/>
<dbReference type="Proteomes" id="UP000478052">
    <property type="component" value="Unassembled WGS sequence"/>
</dbReference>
<accession>A0A6G0YU13</accession>